<name>A0A0E0QQ15_ORYRU</name>
<dbReference type="HOGENOM" id="CLU_1290821_0_0_1"/>
<keyword evidence="2" id="KW-1185">Reference proteome</keyword>
<organism evidence="1 2">
    <name type="scientific">Oryza rufipogon</name>
    <name type="common">Brownbeard rice</name>
    <name type="synonym">Asian wild rice</name>
    <dbReference type="NCBI Taxonomy" id="4529"/>
    <lineage>
        <taxon>Eukaryota</taxon>
        <taxon>Viridiplantae</taxon>
        <taxon>Streptophyta</taxon>
        <taxon>Embryophyta</taxon>
        <taxon>Tracheophyta</taxon>
        <taxon>Spermatophyta</taxon>
        <taxon>Magnoliopsida</taxon>
        <taxon>Liliopsida</taxon>
        <taxon>Poales</taxon>
        <taxon>Poaceae</taxon>
        <taxon>BOP clade</taxon>
        <taxon>Oryzoideae</taxon>
        <taxon>Oryzeae</taxon>
        <taxon>Oryzinae</taxon>
        <taxon>Oryza</taxon>
    </lineage>
</organism>
<sequence length="214" mass="22618">MVHWSTHPRPSQVPTTQLGFGGIGAWWGLRRRWHGARWGCNGGAWRGLGRSVGGAKVAVVAAAQGEGFGGGMTLGGGFSDRGGGSCGGDTRRDGGGSVSCGGGGAALVGASVAVRREGFDVGGWRCGGDDTQLEFDQCCQNFIKSKTICQTYVKFINPRQNKASKTSKSFILWDGGSSKYINRQLNCILLGKKTFQLAIIVNKVDLLHLMNSCM</sequence>
<dbReference type="Proteomes" id="UP000008022">
    <property type="component" value="Unassembled WGS sequence"/>
</dbReference>
<evidence type="ECO:0000313" key="2">
    <source>
        <dbReference type="Proteomes" id="UP000008022"/>
    </source>
</evidence>
<proteinExistence type="predicted"/>
<reference evidence="2" key="1">
    <citation type="submission" date="2013-06" db="EMBL/GenBank/DDBJ databases">
        <authorList>
            <person name="Zhao Q."/>
        </authorList>
    </citation>
    <scope>NUCLEOTIDE SEQUENCE</scope>
    <source>
        <strain evidence="2">cv. W1943</strain>
    </source>
</reference>
<evidence type="ECO:0000313" key="1">
    <source>
        <dbReference type="EnsemblPlants" id="ORUFI09G06980.1"/>
    </source>
</evidence>
<dbReference type="EnsemblPlants" id="ORUFI09G06980.1">
    <property type="protein sequence ID" value="ORUFI09G06980.1"/>
    <property type="gene ID" value="ORUFI09G06980"/>
</dbReference>
<protein>
    <submittedName>
        <fullName evidence="1">Uncharacterized protein</fullName>
    </submittedName>
</protein>
<accession>A0A0E0QQ15</accession>
<dbReference type="Gramene" id="ORUFI09G06980.1">
    <property type="protein sequence ID" value="ORUFI09G06980.1"/>
    <property type="gene ID" value="ORUFI09G06980"/>
</dbReference>
<dbReference type="AlphaFoldDB" id="A0A0E0QQ15"/>
<reference evidence="1" key="2">
    <citation type="submission" date="2015-06" db="UniProtKB">
        <authorList>
            <consortium name="EnsemblPlants"/>
        </authorList>
    </citation>
    <scope>IDENTIFICATION</scope>
</reference>